<dbReference type="EMBL" id="AFAR01000303">
    <property type="protein sequence ID" value="EGF24230.1"/>
    <property type="molecule type" value="Genomic_DNA"/>
</dbReference>
<dbReference type="Gene3D" id="1.20.120.1550">
    <property type="entry name" value="Protein of unknown function DUF5063"/>
    <property type="match status" value="1"/>
</dbReference>
<evidence type="ECO:0000313" key="1">
    <source>
        <dbReference type="EMBL" id="EGF24230.1"/>
    </source>
</evidence>
<dbReference type="InterPro" id="IPR038312">
    <property type="entry name" value="DUF5063_sf"/>
</dbReference>
<reference evidence="1 2" key="1">
    <citation type="journal article" date="2013" name="Mar. Genomics">
        <title>Expression of sulfatases in Rhodopirellula baltica and the diversity of sulfatases in the genus Rhodopirellula.</title>
        <authorList>
            <person name="Wegner C.E."/>
            <person name="Richter-Heitmann T."/>
            <person name="Klindworth A."/>
            <person name="Klockow C."/>
            <person name="Richter M."/>
            <person name="Achstetter T."/>
            <person name="Glockner F.O."/>
            <person name="Harder J."/>
        </authorList>
    </citation>
    <scope>NUCLEOTIDE SEQUENCE [LARGE SCALE GENOMIC DNA]</scope>
    <source>
        <strain evidence="1 2">WH47</strain>
    </source>
</reference>
<dbReference type="Proteomes" id="UP000006222">
    <property type="component" value="Unassembled WGS sequence"/>
</dbReference>
<protein>
    <submittedName>
        <fullName evidence="1">Uncharacterized protein</fullName>
    </submittedName>
</protein>
<dbReference type="AlphaFoldDB" id="F2B1H8"/>
<gene>
    <name evidence="1" type="ORF">RBWH47_02945</name>
</gene>
<proteinExistence type="predicted"/>
<sequence length="122" mass="13571">MADHLQLATDFAHAANRFVDLISNPADSPDTFSLRLLESLTQLYCAALSLPDAADVDPDLDFHRSTDDEWRTVYQNVANAFGERVHYWLTYDPIYPRDGSGDVVCGSLADDCADIHRDIIGP</sequence>
<evidence type="ECO:0000313" key="2">
    <source>
        <dbReference type="Proteomes" id="UP000006222"/>
    </source>
</evidence>
<organism evidence="1 2">
    <name type="scientific">Rhodopirellula baltica WH47</name>
    <dbReference type="NCBI Taxonomy" id="991778"/>
    <lineage>
        <taxon>Bacteria</taxon>
        <taxon>Pseudomonadati</taxon>
        <taxon>Planctomycetota</taxon>
        <taxon>Planctomycetia</taxon>
        <taxon>Pirellulales</taxon>
        <taxon>Pirellulaceae</taxon>
        <taxon>Rhodopirellula</taxon>
    </lineage>
</organism>
<dbReference type="PATRIC" id="fig|991778.3.peg.6180"/>
<name>F2B1H8_RHOBT</name>
<dbReference type="InterPro" id="IPR032025">
    <property type="entry name" value="DUF5063"/>
</dbReference>
<accession>F2B1H8</accession>
<comment type="caution">
    <text evidence="1">The sequence shown here is derived from an EMBL/GenBank/DDBJ whole genome shotgun (WGS) entry which is preliminary data.</text>
</comment>
<dbReference type="Pfam" id="PF16702">
    <property type="entry name" value="DUF5063"/>
    <property type="match status" value="1"/>
</dbReference>